<dbReference type="InterPro" id="IPR023404">
    <property type="entry name" value="rSAM_horseshoe"/>
</dbReference>
<evidence type="ECO:0000256" key="3">
    <source>
        <dbReference type="ARBA" id="ARBA00022723"/>
    </source>
</evidence>
<dbReference type="InterPro" id="IPR051198">
    <property type="entry name" value="BchE-like"/>
</dbReference>
<name>A0A2N1PMG8_9BACT</name>
<dbReference type="InterPro" id="IPR007197">
    <property type="entry name" value="rSAM"/>
</dbReference>
<keyword evidence="2" id="KW-0949">S-adenosyl-L-methionine</keyword>
<dbReference type="Proteomes" id="UP000233256">
    <property type="component" value="Unassembled WGS sequence"/>
</dbReference>
<evidence type="ECO:0000313" key="8">
    <source>
        <dbReference type="EMBL" id="PKK89482.1"/>
    </source>
</evidence>
<keyword evidence="4" id="KW-0408">Iron</keyword>
<dbReference type="GO" id="GO:0005829">
    <property type="term" value="C:cytosol"/>
    <property type="evidence" value="ECO:0007669"/>
    <property type="project" value="TreeGrafter"/>
</dbReference>
<evidence type="ECO:0000259" key="7">
    <source>
        <dbReference type="PROSITE" id="PS51918"/>
    </source>
</evidence>
<sequence>MRILILNPPFVEGFCRSQRWAAKTRARVMRHPDGLATAAALLRSRGHQVSLIDGPAANIEPARIPELTLREKPDMVVVDSTTPSIFNDIACCHAIKNSMSPPPIIIMVGPHASALPRQTLELANGAVDAIAAGEYDETLCEAASLFTHSVPADAIEFVRTSGNSEKCAVEPGKSIIPGLWICRPDRQASTLAIAEPQPRPFIADLDSLPFPAWDLLDLKPYYDGIKLQPFLTINGSRGCPYRCSFCLWPQVMHGRNLRLRSPESIVSEMEWGLQLMPSLKKGEFFFEDDTFTARPEWALSVAGEIGSRLPGTVWSVNGRADLRDESFFRKLARNGLRMLLIGFESGNQDMLDSMQKGIRAENFLPFTRAAKAAGITLHGCFVLGMPGETEKSMEETIQTALSLPLDTVQFSAAVPFPGTRYYDICVENGWISPGEWQNWLKNGEQAFVPSFAGLQGHELEGFKVDAAVDRALKSFYFRPSWMAKFILGTRDLRDLARKARGGVNFLSYLMPR</sequence>
<dbReference type="AlphaFoldDB" id="A0A2N1PMG8"/>
<feature type="domain" description="Radical SAM core" evidence="7">
    <location>
        <begin position="225"/>
        <end position="444"/>
    </location>
</feature>
<dbReference type="PANTHER" id="PTHR43409">
    <property type="entry name" value="ANAEROBIC MAGNESIUM-PROTOPORPHYRIN IX MONOMETHYL ESTER CYCLASE-RELATED"/>
    <property type="match status" value="1"/>
</dbReference>
<dbReference type="EMBL" id="PGXC01000016">
    <property type="protein sequence ID" value="PKK89482.1"/>
    <property type="molecule type" value="Genomic_DNA"/>
</dbReference>
<dbReference type="GO" id="GO:0046872">
    <property type="term" value="F:metal ion binding"/>
    <property type="evidence" value="ECO:0007669"/>
    <property type="project" value="UniProtKB-KW"/>
</dbReference>
<proteinExistence type="predicted"/>
<dbReference type="CDD" id="cd01335">
    <property type="entry name" value="Radical_SAM"/>
    <property type="match status" value="1"/>
</dbReference>
<evidence type="ECO:0000256" key="4">
    <source>
        <dbReference type="ARBA" id="ARBA00023004"/>
    </source>
</evidence>
<dbReference type="SFLD" id="SFLDG01082">
    <property type="entry name" value="B12-binding_domain_containing"/>
    <property type="match status" value="1"/>
</dbReference>
<dbReference type="PROSITE" id="PS51332">
    <property type="entry name" value="B12_BINDING"/>
    <property type="match status" value="1"/>
</dbReference>
<dbReference type="GO" id="GO:0003824">
    <property type="term" value="F:catalytic activity"/>
    <property type="evidence" value="ECO:0007669"/>
    <property type="project" value="InterPro"/>
</dbReference>
<keyword evidence="5" id="KW-0411">Iron-sulfur</keyword>
<dbReference type="Gene3D" id="3.40.50.280">
    <property type="entry name" value="Cobalamin-binding domain"/>
    <property type="match status" value="1"/>
</dbReference>
<dbReference type="InterPro" id="IPR058240">
    <property type="entry name" value="rSAM_sf"/>
</dbReference>
<dbReference type="GO" id="GO:0031419">
    <property type="term" value="F:cobalamin binding"/>
    <property type="evidence" value="ECO:0007669"/>
    <property type="project" value="InterPro"/>
</dbReference>
<dbReference type="SFLD" id="SFLDG01123">
    <property type="entry name" value="methyltransferase_(Class_B)"/>
    <property type="match status" value="1"/>
</dbReference>
<gene>
    <name evidence="8" type="ORF">CVV64_13785</name>
</gene>
<dbReference type="Gene3D" id="3.80.30.20">
    <property type="entry name" value="tm_1862 like domain"/>
    <property type="match status" value="1"/>
</dbReference>
<comment type="caution">
    <text evidence="8">The sequence shown here is derived from an EMBL/GenBank/DDBJ whole genome shotgun (WGS) entry which is preliminary data.</text>
</comment>
<dbReference type="PROSITE" id="PS51918">
    <property type="entry name" value="RADICAL_SAM"/>
    <property type="match status" value="1"/>
</dbReference>
<evidence type="ECO:0000256" key="5">
    <source>
        <dbReference type="ARBA" id="ARBA00023014"/>
    </source>
</evidence>
<evidence type="ECO:0000256" key="2">
    <source>
        <dbReference type="ARBA" id="ARBA00022691"/>
    </source>
</evidence>
<dbReference type="Pfam" id="PF02310">
    <property type="entry name" value="B12-binding"/>
    <property type="match status" value="1"/>
</dbReference>
<dbReference type="InterPro" id="IPR006638">
    <property type="entry name" value="Elp3/MiaA/NifB-like_rSAM"/>
</dbReference>
<evidence type="ECO:0000313" key="9">
    <source>
        <dbReference type="Proteomes" id="UP000233256"/>
    </source>
</evidence>
<protein>
    <submittedName>
        <fullName evidence="8">B12-binding domain-containing radical SAM protein</fullName>
    </submittedName>
</protein>
<dbReference type="Pfam" id="PF04055">
    <property type="entry name" value="Radical_SAM"/>
    <property type="match status" value="1"/>
</dbReference>
<dbReference type="GO" id="GO:0051539">
    <property type="term" value="F:4 iron, 4 sulfur cluster binding"/>
    <property type="evidence" value="ECO:0007669"/>
    <property type="project" value="UniProtKB-KW"/>
</dbReference>
<reference evidence="8 9" key="1">
    <citation type="journal article" date="2017" name="ISME J.">
        <title>Potential for microbial H2 and metal transformations associated with novel bacteria and archaea in deep terrestrial subsurface sediments.</title>
        <authorList>
            <person name="Hernsdorf A.W."/>
            <person name="Amano Y."/>
            <person name="Miyakawa K."/>
            <person name="Ise K."/>
            <person name="Suzuki Y."/>
            <person name="Anantharaman K."/>
            <person name="Probst A."/>
            <person name="Burstein D."/>
            <person name="Thomas B.C."/>
            <person name="Banfield J.F."/>
        </authorList>
    </citation>
    <scope>NUCLEOTIDE SEQUENCE [LARGE SCALE GENOMIC DNA]</scope>
    <source>
        <strain evidence="8">HGW-Wallbacteria-1</strain>
    </source>
</reference>
<accession>A0A2N1PMG8</accession>
<dbReference type="SFLD" id="SFLDS00029">
    <property type="entry name" value="Radical_SAM"/>
    <property type="match status" value="1"/>
</dbReference>
<keyword evidence="3" id="KW-0479">Metal-binding</keyword>
<dbReference type="InterPro" id="IPR006158">
    <property type="entry name" value="Cobalamin-bd"/>
</dbReference>
<dbReference type="SMART" id="SM00729">
    <property type="entry name" value="Elp3"/>
    <property type="match status" value="1"/>
</dbReference>
<organism evidence="8 9">
    <name type="scientific">Candidatus Wallbacteria bacterium HGW-Wallbacteria-1</name>
    <dbReference type="NCBI Taxonomy" id="2013854"/>
    <lineage>
        <taxon>Bacteria</taxon>
        <taxon>Candidatus Walliibacteriota</taxon>
    </lineage>
</organism>
<dbReference type="PANTHER" id="PTHR43409:SF16">
    <property type="entry name" value="SLR0320 PROTEIN"/>
    <property type="match status" value="1"/>
</dbReference>
<dbReference type="InterPro" id="IPR034466">
    <property type="entry name" value="Methyltransferase_Class_B"/>
</dbReference>
<dbReference type="SUPFAM" id="SSF102114">
    <property type="entry name" value="Radical SAM enzymes"/>
    <property type="match status" value="1"/>
</dbReference>
<comment type="cofactor">
    <cofactor evidence="1">
        <name>[4Fe-4S] cluster</name>
        <dbReference type="ChEBI" id="CHEBI:49883"/>
    </cofactor>
</comment>
<evidence type="ECO:0000259" key="6">
    <source>
        <dbReference type="PROSITE" id="PS51332"/>
    </source>
</evidence>
<evidence type="ECO:0000256" key="1">
    <source>
        <dbReference type="ARBA" id="ARBA00001966"/>
    </source>
</evidence>
<feature type="domain" description="B12-binding" evidence="6">
    <location>
        <begin position="16"/>
        <end position="153"/>
    </location>
</feature>